<dbReference type="InterPro" id="IPR022764">
    <property type="entry name" value="Peptidase_S54_rhomboid_dom"/>
</dbReference>
<name>A0A7X9P303_9BACT</name>
<dbReference type="InterPro" id="IPR050925">
    <property type="entry name" value="Rhomboid_protease_S54"/>
</dbReference>
<dbReference type="RefSeq" id="WP_169656905.1">
    <property type="nucleotide sequence ID" value="NZ_JABANE010000026.1"/>
</dbReference>
<sequence>MENLETKNEQQQDKVQEEEIQEEEKSNSFKDILKLLKPTKEFYVTPVIIYVNILVFLIMSIGGVSPFSPTAEALLNWGGNLKILTLNGDYWRLLSSVFVHGGILHLLFNAYALLHIGILLEPLLGNKKFLSSYICAGVMASIVSIAFNDNIVSVGASGAIFGMYGLFLAFILLKVLNMPSESMQSLRSSIFSFIGYNLVFGFTIDGIDNAAHIGGLVSGFFIGVAYAISIKKPNILKFVTIIIPVLVIGLVSFLPQVLGNKLGEFQSVMEEFGENEEKAVAMLQYDFRLDNKYLYKDELALLENEGMALWEKNLSLLESLDDMPEHLQTRIYLLKEYCELRKETIQIILKDGTGNIFGPHSTILENQKKINEIFEKLELLNQ</sequence>
<dbReference type="SUPFAM" id="SSF144091">
    <property type="entry name" value="Rhomboid-like"/>
    <property type="match status" value="1"/>
</dbReference>
<dbReference type="Proteomes" id="UP000576082">
    <property type="component" value="Unassembled WGS sequence"/>
</dbReference>
<accession>A0A7X9P303</accession>
<evidence type="ECO:0000256" key="4">
    <source>
        <dbReference type="ARBA" id="ARBA00022801"/>
    </source>
</evidence>
<evidence type="ECO:0000256" key="1">
    <source>
        <dbReference type="ARBA" id="ARBA00004141"/>
    </source>
</evidence>
<evidence type="ECO:0000259" key="9">
    <source>
        <dbReference type="Pfam" id="PF01694"/>
    </source>
</evidence>
<evidence type="ECO:0000313" key="11">
    <source>
        <dbReference type="Proteomes" id="UP000576082"/>
    </source>
</evidence>
<evidence type="ECO:0000256" key="7">
    <source>
        <dbReference type="SAM" id="MobiDB-lite"/>
    </source>
</evidence>
<keyword evidence="6 8" id="KW-0472">Membrane</keyword>
<feature type="transmembrane region" description="Helical" evidence="8">
    <location>
        <begin position="210"/>
        <end position="228"/>
    </location>
</feature>
<reference evidence="10 11" key="1">
    <citation type="submission" date="2020-04" db="EMBL/GenBank/DDBJ databases">
        <title>Flammeovirga sp. SR4, a novel species isolated from seawater.</title>
        <authorList>
            <person name="Wang X."/>
        </authorList>
    </citation>
    <scope>NUCLEOTIDE SEQUENCE [LARGE SCALE GENOMIC DNA]</scope>
    <source>
        <strain evidence="10 11">ATCC 23126</strain>
    </source>
</reference>
<keyword evidence="3 8" id="KW-0812">Transmembrane</keyword>
<keyword evidence="4" id="KW-0378">Hydrolase</keyword>
<dbReference type="EMBL" id="JABANE010000026">
    <property type="protein sequence ID" value="NME68604.1"/>
    <property type="molecule type" value="Genomic_DNA"/>
</dbReference>
<evidence type="ECO:0000256" key="6">
    <source>
        <dbReference type="ARBA" id="ARBA00023136"/>
    </source>
</evidence>
<evidence type="ECO:0000256" key="5">
    <source>
        <dbReference type="ARBA" id="ARBA00022989"/>
    </source>
</evidence>
<feature type="domain" description="Peptidase S54 rhomboid" evidence="9">
    <location>
        <begin position="88"/>
        <end position="226"/>
    </location>
</feature>
<dbReference type="GO" id="GO:0006508">
    <property type="term" value="P:proteolysis"/>
    <property type="evidence" value="ECO:0007669"/>
    <property type="project" value="UniProtKB-KW"/>
</dbReference>
<gene>
    <name evidence="10" type="ORF">HHU12_11590</name>
</gene>
<feature type="transmembrane region" description="Helical" evidence="8">
    <location>
        <begin position="235"/>
        <end position="254"/>
    </location>
</feature>
<dbReference type="PANTHER" id="PTHR43731:SF14">
    <property type="entry name" value="PRESENILIN-ASSOCIATED RHOMBOID-LIKE PROTEIN, MITOCHONDRIAL"/>
    <property type="match status" value="1"/>
</dbReference>
<evidence type="ECO:0000256" key="8">
    <source>
        <dbReference type="SAM" id="Phobius"/>
    </source>
</evidence>
<keyword evidence="11" id="KW-1185">Reference proteome</keyword>
<comment type="similarity">
    <text evidence="2">Belongs to the peptidase S54 family.</text>
</comment>
<proteinExistence type="inferred from homology"/>
<keyword evidence="10" id="KW-0645">Protease</keyword>
<organism evidence="10 11">
    <name type="scientific">Flammeovirga aprica JL-4</name>
    <dbReference type="NCBI Taxonomy" id="694437"/>
    <lineage>
        <taxon>Bacteria</taxon>
        <taxon>Pseudomonadati</taxon>
        <taxon>Bacteroidota</taxon>
        <taxon>Cytophagia</taxon>
        <taxon>Cytophagales</taxon>
        <taxon>Flammeovirgaceae</taxon>
        <taxon>Flammeovirga</taxon>
    </lineage>
</organism>
<keyword evidence="5 8" id="KW-1133">Transmembrane helix</keyword>
<dbReference type="InterPro" id="IPR035952">
    <property type="entry name" value="Rhomboid-like_sf"/>
</dbReference>
<dbReference type="Gene3D" id="1.20.1540.10">
    <property type="entry name" value="Rhomboid-like"/>
    <property type="match status" value="1"/>
</dbReference>
<feature type="transmembrane region" description="Helical" evidence="8">
    <location>
        <begin position="97"/>
        <end position="118"/>
    </location>
</feature>
<feature type="transmembrane region" description="Helical" evidence="8">
    <location>
        <begin position="42"/>
        <end position="64"/>
    </location>
</feature>
<feature type="region of interest" description="Disordered" evidence="7">
    <location>
        <begin position="1"/>
        <end position="22"/>
    </location>
</feature>
<dbReference type="AlphaFoldDB" id="A0A7X9P303"/>
<protein>
    <submittedName>
        <fullName evidence="10">Rhomboid family intramembrane serine protease</fullName>
    </submittedName>
</protein>
<evidence type="ECO:0000256" key="3">
    <source>
        <dbReference type="ARBA" id="ARBA00022692"/>
    </source>
</evidence>
<comment type="subcellular location">
    <subcellularLocation>
        <location evidence="1">Membrane</location>
        <topology evidence="1">Multi-pass membrane protein</topology>
    </subcellularLocation>
</comment>
<dbReference type="PANTHER" id="PTHR43731">
    <property type="entry name" value="RHOMBOID PROTEASE"/>
    <property type="match status" value="1"/>
</dbReference>
<dbReference type="GO" id="GO:0016020">
    <property type="term" value="C:membrane"/>
    <property type="evidence" value="ECO:0007669"/>
    <property type="project" value="UniProtKB-SubCell"/>
</dbReference>
<dbReference type="GO" id="GO:0004252">
    <property type="term" value="F:serine-type endopeptidase activity"/>
    <property type="evidence" value="ECO:0007669"/>
    <property type="project" value="InterPro"/>
</dbReference>
<feature type="transmembrane region" description="Helical" evidence="8">
    <location>
        <begin position="130"/>
        <end position="147"/>
    </location>
</feature>
<feature type="transmembrane region" description="Helical" evidence="8">
    <location>
        <begin position="153"/>
        <end position="173"/>
    </location>
</feature>
<evidence type="ECO:0000256" key="2">
    <source>
        <dbReference type="ARBA" id="ARBA00009045"/>
    </source>
</evidence>
<feature type="transmembrane region" description="Helical" evidence="8">
    <location>
        <begin position="185"/>
        <end position="204"/>
    </location>
</feature>
<comment type="caution">
    <text evidence="10">The sequence shown here is derived from an EMBL/GenBank/DDBJ whole genome shotgun (WGS) entry which is preliminary data.</text>
</comment>
<dbReference type="Pfam" id="PF01694">
    <property type="entry name" value="Rhomboid"/>
    <property type="match status" value="1"/>
</dbReference>
<evidence type="ECO:0000313" key="10">
    <source>
        <dbReference type="EMBL" id="NME68604.1"/>
    </source>
</evidence>